<name>A0A7X9IMB3_9DELT</name>
<dbReference type="EMBL" id="JAAZON010000540">
    <property type="protein sequence ID" value="NMC63840.1"/>
    <property type="molecule type" value="Genomic_DNA"/>
</dbReference>
<dbReference type="PANTHER" id="PTHR30050:SF5">
    <property type="entry name" value="DNAA REGULATORY INACTIVATOR HDA"/>
    <property type="match status" value="1"/>
</dbReference>
<sequence length="238" mass="26998">MNQIPLPLGRKIAYSPDNFVLHSGIKALVDRTLNEIVQDRFSIVYIKGGRRSGKTHLSLYLALAASTKGLYPILLEGAFLENEMKHLDLKGGVDSSYLVLIDDIENYFLQPSYSDSGAFVHFVEYLRVRKASLVIFSSRCIDELPVDEHVRSRLLPGGANEIREPARTEMLELLHVMAQQRGILLKQRKREFLLKRMRTEIPAIEQFLESVLEFSSGDARSLHYKLLRAALDKGQGTK</sequence>
<evidence type="ECO:0000313" key="2">
    <source>
        <dbReference type="Proteomes" id="UP000524246"/>
    </source>
</evidence>
<accession>A0A7X9IMB3</accession>
<dbReference type="PANTHER" id="PTHR30050">
    <property type="entry name" value="CHROMOSOMAL REPLICATION INITIATOR PROTEIN DNAA"/>
    <property type="match status" value="1"/>
</dbReference>
<dbReference type="Gene3D" id="1.10.8.60">
    <property type="match status" value="1"/>
</dbReference>
<proteinExistence type="predicted"/>
<dbReference type="GO" id="GO:0003688">
    <property type="term" value="F:DNA replication origin binding"/>
    <property type="evidence" value="ECO:0007669"/>
    <property type="project" value="TreeGrafter"/>
</dbReference>
<gene>
    <name evidence="1" type="ORF">GYA55_11815</name>
</gene>
<dbReference type="AlphaFoldDB" id="A0A7X9IMB3"/>
<dbReference type="InterPro" id="IPR027417">
    <property type="entry name" value="P-loop_NTPase"/>
</dbReference>
<dbReference type="GO" id="GO:0006270">
    <property type="term" value="P:DNA replication initiation"/>
    <property type="evidence" value="ECO:0007669"/>
    <property type="project" value="TreeGrafter"/>
</dbReference>
<dbReference type="GO" id="GO:0005886">
    <property type="term" value="C:plasma membrane"/>
    <property type="evidence" value="ECO:0007669"/>
    <property type="project" value="TreeGrafter"/>
</dbReference>
<dbReference type="Gene3D" id="3.40.50.300">
    <property type="entry name" value="P-loop containing nucleotide triphosphate hydrolases"/>
    <property type="match status" value="1"/>
</dbReference>
<reference evidence="1 2" key="1">
    <citation type="journal article" date="2020" name="Biotechnol. Biofuels">
        <title>New insights from the biogas microbiome by comprehensive genome-resolved metagenomics of nearly 1600 species originating from multiple anaerobic digesters.</title>
        <authorList>
            <person name="Campanaro S."/>
            <person name="Treu L."/>
            <person name="Rodriguez-R L.M."/>
            <person name="Kovalovszki A."/>
            <person name="Ziels R.M."/>
            <person name="Maus I."/>
            <person name="Zhu X."/>
            <person name="Kougias P.G."/>
            <person name="Basile A."/>
            <person name="Luo G."/>
            <person name="Schluter A."/>
            <person name="Konstantinidis K.T."/>
            <person name="Angelidaki I."/>
        </authorList>
    </citation>
    <scope>NUCLEOTIDE SEQUENCE [LARGE SCALE GENOMIC DNA]</scope>
    <source>
        <strain evidence="1">AS27yjCOA_65</strain>
    </source>
</reference>
<dbReference type="SUPFAM" id="SSF52540">
    <property type="entry name" value="P-loop containing nucleoside triphosphate hydrolases"/>
    <property type="match status" value="1"/>
</dbReference>
<protein>
    <recommendedName>
        <fullName evidence="3">Chromosomal replication initiator protein DnaA domain-containing protein</fullName>
    </recommendedName>
</protein>
<evidence type="ECO:0000313" key="1">
    <source>
        <dbReference type="EMBL" id="NMC63840.1"/>
    </source>
</evidence>
<dbReference type="Proteomes" id="UP000524246">
    <property type="component" value="Unassembled WGS sequence"/>
</dbReference>
<comment type="caution">
    <text evidence="1">The sequence shown here is derived from an EMBL/GenBank/DDBJ whole genome shotgun (WGS) entry which is preliminary data.</text>
</comment>
<evidence type="ECO:0008006" key="3">
    <source>
        <dbReference type="Google" id="ProtNLM"/>
    </source>
</evidence>
<organism evidence="1 2">
    <name type="scientific">SAR324 cluster bacterium</name>
    <dbReference type="NCBI Taxonomy" id="2024889"/>
    <lineage>
        <taxon>Bacteria</taxon>
        <taxon>Deltaproteobacteria</taxon>
        <taxon>SAR324 cluster</taxon>
    </lineage>
</organism>